<keyword evidence="2" id="KW-1185">Reference proteome</keyword>
<dbReference type="EMBL" id="JBBNAG010000004">
    <property type="protein sequence ID" value="KAK9139762.1"/>
    <property type="molecule type" value="Genomic_DNA"/>
</dbReference>
<sequence>MSEAFQKKKKYHLIKNSTSIYMSGWDKAVEMLGPAFNFTSEQALEVRDRMFRNALDVENDTVTKVVNTFAHETVGTDTPSSNNFPLA</sequence>
<organism evidence="1 2">
    <name type="scientific">Stephania cephalantha</name>
    <dbReference type="NCBI Taxonomy" id="152367"/>
    <lineage>
        <taxon>Eukaryota</taxon>
        <taxon>Viridiplantae</taxon>
        <taxon>Streptophyta</taxon>
        <taxon>Embryophyta</taxon>
        <taxon>Tracheophyta</taxon>
        <taxon>Spermatophyta</taxon>
        <taxon>Magnoliopsida</taxon>
        <taxon>Ranunculales</taxon>
        <taxon>Menispermaceae</taxon>
        <taxon>Menispermoideae</taxon>
        <taxon>Cissampelideae</taxon>
        <taxon>Stephania</taxon>
    </lineage>
</organism>
<comment type="caution">
    <text evidence="1">The sequence shown here is derived from an EMBL/GenBank/DDBJ whole genome shotgun (WGS) entry which is preliminary data.</text>
</comment>
<protein>
    <submittedName>
        <fullName evidence="1">Uncharacterized protein</fullName>
    </submittedName>
</protein>
<evidence type="ECO:0000313" key="2">
    <source>
        <dbReference type="Proteomes" id="UP001419268"/>
    </source>
</evidence>
<reference evidence="1 2" key="1">
    <citation type="submission" date="2024-01" db="EMBL/GenBank/DDBJ databases">
        <title>Genome assemblies of Stephania.</title>
        <authorList>
            <person name="Yang L."/>
        </authorList>
    </citation>
    <scope>NUCLEOTIDE SEQUENCE [LARGE SCALE GENOMIC DNA]</scope>
    <source>
        <strain evidence="1">JXDWG</strain>
        <tissue evidence="1">Leaf</tissue>
    </source>
</reference>
<proteinExistence type="predicted"/>
<evidence type="ECO:0000313" key="1">
    <source>
        <dbReference type="EMBL" id="KAK9139762.1"/>
    </source>
</evidence>
<gene>
    <name evidence="1" type="ORF">Scep_009443</name>
</gene>
<dbReference type="AlphaFoldDB" id="A0AAP0PD65"/>
<dbReference type="Proteomes" id="UP001419268">
    <property type="component" value="Unassembled WGS sequence"/>
</dbReference>
<accession>A0AAP0PD65</accession>
<name>A0AAP0PD65_9MAGN</name>